<dbReference type="EMBL" id="CADCUE010000179">
    <property type="protein sequence ID" value="CAA9344468.1"/>
    <property type="molecule type" value="Genomic_DNA"/>
</dbReference>
<evidence type="ECO:0000313" key="1">
    <source>
        <dbReference type="EMBL" id="CAA9344468.1"/>
    </source>
</evidence>
<protein>
    <submittedName>
        <fullName evidence="1">Uncharacterized protein</fullName>
    </submittedName>
</protein>
<sequence length="69" mass="7344">MSLVTTPVSRLAVCARCSGTRVTSITMTLTDGSSVDFASCHSCESKSWTQAGQELDISTVLVKAQKHKP</sequence>
<name>A0A6J4LYT2_9ACTN</name>
<organism evidence="1">
    <name type="scientific">uncultured Frankineae bacterium</name>
    <dbReference type="NCBI Taxonomy" id="437475"/>
    <lineage>
        <taxon>Bacteria</taxon>
        <taxon>Bacillati</taxon>
        <taxon>Actinomycetota</taxon>
        <taxon>Actinomycetes</taxon>
        <taxon>Frankiales</taxon>
        <taxon>environmental samples</taxon>
    </lineage>
</organism>
<gene>
    <name evidence="1" type="ORF">AVDCRST_MAG16-1994</name>
</gene>
<accession>A0A6J4LYT2</accession>
<dbReference type="AlphaFoldDB" id="A0A6J4LYT2"/>
<proteinExistence type="predicted"/>
<reference evidence="1" key="1">
    <citation type="submission" date="2020-02" db="EMBL/GenBank/DDBJ databases">
        <authorList>
            <person name="Meier V. D."/>
        </authorList>
    </citation>
    <scope>NUCLEOTIDE SEQUENCE</scope>
    <source>
        <strain evidence="1">AVDCRST_MAG16</strain>
    </source>
</reference>